<evidence type="ECO:0000313" key="2">
    <source>
        <dbReference type="Proteomes" id="UP000242972"/>
    </source>
</evidence>
<accession>A0A2T2XF25</accession>
<evidence type="ECO:0000313" key="1">
    <source>
        <dbReference type="EMBL" id="PSR33022.1"/>
    </source>
</evidence>
<reference evidence="1 2" key="1">
    <citation type="journal article" date="2014" name="BMC Genomics">
        <title>Comparison of environmental and isolate Sulfobacillus genomes reveals diverse carbon, sulfur, nitrogen, and hydrogen metabolisms.</title>
        <authorList>
            <person name="Justice N.B."/>
            <person name="Norman A."/>
            <person name="Brown C.T."/>
            <person name="Singh A."/>
            <person name="Thomas B.C."/>
            <person name="Banfield J.F."/>
        </authorList>
    </citation>
    <scope>NUCLEOTIDE SEQUENCE [LARGE SCALE GENOMIC DNA]</scope>
    <source>
        <strain evidence="1">AMDSBA4</strain>
    </source>
</reference>
<gene>
    <name evidence="1" type="ORF">C7B46_11505</name>
</gene>
<proteinExistence type="predicted"/>
<protein>
    <recommendedName>
        <fullName evidence="3">Mannosyl-glycoprotein endo-beta-N-acetylglucosamidase-like domain-containing protein</fullName>
    </recommendedName>
</protein>
<dbReference type="AlphaFoldDB" id="A0A2T2XF25"/>
<evidence type="ECO:0008006" key="3">
    <source>
        <dbReference type="Google" id="ProtNLM"/>
    </source>
</evidence>
<dbReference type="EMBL" id="PXYW01000028">
    <property type="protein sequence ID" value="PSR33022.1"/>
    <property type="molecule type" value="Genomic_DNA"/>
</dbReference>
<comment type="caution">
    <text evidence="1">The sequence shown here is derived from an EMBL/GenBank/DDBJ whole genome shotgun (WGS) entry which is preliminary data.</text>
</comment>
<sequence length="206" mass="21724">MITPSSIFYTVAQGVLRALGATATQTNMNLLIAWMGEENGWQATFAWKNPMNTTLDMPGATSMNGAGVKAYPTWAEGFEATAKTLNNGLYPTLLSALKNSDANSFFSAEGKKELETWSGGDTSYANTIYTIYSELAPVPSAYLTAHAATSGETVPGWMQDLQKGASTLGDLLGLNNFASGFKANPTLTVIVAATVVVLLMDGMANA</sequence>
<organism evidence="1 2">
    <name type="scientific">Sulfobacillus benefaciens</name>
    <dbReference type="NCBI Taxonomy" id="453960"/>
    <lineage>
        <taxon>Bacteria</taxon>
        <taxon>Bacillati</taxon>
        <taxon>Bacillota</taxon>
        <taxon>Clostridia</taxon>
        <taxon>Eubacteriales</taxon>
        <taxon>Clostridiales Family XVII. Incertae Sedis</taxon>
        <taxon>Sulfobacillus</taxon>
    </lineage>
</organism>
<dbReference type="Proteomes" id="UP000242972">
    <property type="component" value="Unassembled WGS sequence"/>
</dbReference>
<name>A0A2T2XF25_9FIRM</name>